<evidence type="ECO:0000256" key="2">
    <source>
        <dbReference type="SAM" id="MobiDB-lite"/>
    </source>
</evidence>
<feature type="compositionally biased region" description="Polar residues" evidence="2">
    <location>
        <begin position="305"/>
        <end position="316"/>
    </location>
</feature>
<dbReference type="SUPFAM" id="SSF57850">
    <property type="entry name" value="RING/U-box"/>
    <property type="match status" value="1"/>
</dbReference>
<dbReference type="Proteomes" id="UP001161247">
    <property type="component" value="Chromosome 4"/>
</dbReference>
<dbReference type="SMART" id="SM00184">
    <property type="entry name" value="RING"/>
    <property type="match status" value="1"/>
</dbReference>
<accession>A0AAV1D8W6</accession>
<feature type="region of interest" description="Disordered" evidence="2">
    <location>
        <begin position="305"/>
        <end position="426"/>
    </location>
</feature>
<evidence type="ECO:0000313" key="4">
    <source>
        <dbReference type="EMBL" id="CAI9103434.1"/>
    </source>
</evidence>
<dbReference type="EMBL" id="OX459121">
    <property type="protein sequence ID" value="CAI9103434.1"/>
    <property type="molecule type" value="Genomic_DNA"/>
</dbReference>
<dbReference type="PANTHER" id="PTHR46798:SF3">
    <property type="entry name" value="RING FINGER FAMILY PROTEIN"/>
    <property type="match status" value="1"/>
</dbReference>
<keyword evidence="1" id="KW-0863">Zinc-finger</keyword>
<gene>
    <name evidence="4" type="ORF">OLC1_LOCUS12604</name>
</gene>
<keyword evidence="1" id="KW-0862">Zinc</keyword>
<dbReference type="InterPro" id="IPR013083">
    <property type="entry name" value="Znf_RING/FYVE/PHD"/>
</dbReference>
<name>A0AAV1D8W6_OLDCO</name>
<keyword evidence="1" id="KW-0479">Metal-binding</keyword>
<dbReference type="InterPro" id="IPR044274">
    <property type="entry name" value="RFI2"/>
</dbReference>
<dbReference type="GO" id="GO:0008270">
    <property type="term" value="F:zinc ion binding"/>
    <property type="evidence" value="ECO:0007669"/>
    <property type="project" value="UniProtKB-KW"/>
</dbReference>
<protein>
    <submittedName>
        <fullName evidence="4">OLC1v1001913C5</fullName>
    </submittedName>
</protein>
<proteinExistence type="predicted"/>
<evidence type="ECO:0000256" key="1">
    <source>
        <dbReference type="PROSITE-ProRule" id="PRU00175"/>
    </source>
</evidence>
<dbReference type="InterPro" id="IPR001841">
    <property type="entry name" value="Znf_RING"/>
</dbReference>
<dbReference type="PROSITE" id="PS50089">
    <property type="entry name" value="ZF_RING_2"/>
    <property type="match status" value="1"/>
</dbReference>
<feature type="domain" description="RING-type" evidence="3">
    <location>
        <begin position="32"/>
        <end position="77"/>
    </location>
</feature>
<dbReference type="Gene3D" id="3.30.40.10">
    <property type="entry name" value="Zinc/RING finger domain, C3HC4 (zinc finger)"/>
    <property type="match status" value="1"/>
</dbReference>
<dbReference type="AlphaFoldDB" id="A0AAV1D8W6"/>
<evidence type="ECO:0000259" key="3">
    <source>
        <dbReference type="PROSITE" id="PS50089"/>
    </source>
</evidence>
<evidence type="ECO:0000313" key="5">
    <source>
        <dbReference type="Proteomes" id="UP001161247"/>
    </source>
</evidence>
<dbReference type="PANTHER" id="PTHR46798">
    <property type="entry name" value="OS09G0511500 PROTEIN"/>
    <property type="match status" value="1"/>
</dbReference>
<dbReference type="GO" id="GO:0004842">
    <property type="term" value="F:ubiquitin-protein transferase activity"/>
    <property type="evidence" value="ECO:0007669"/>
    <property type="project" value="InterPro"/>
</dbReference>
<dbReference type="Pfam" id="PF13639">
    <property type="entry name" value="zf-RING_2"/>
    <property type="match status" value="1"/>
</dbReference>
<feature type="compositionally biased region" description="Low complexity" evidence="2">
    <location>
        <begin position="320"/>
        <end position="343"/>
    </location>
</feature>
<keyword evidence="5" id="KW-1185">Reference proteome</keyword>
<feature type="compositionally biased region" description="Basic and acidic residues" evidence="2">
    <location>
        <begin position="415"/>
        <end position="426"/>
    </location>
</feature>
<sequence>MGLDGADLLDDGDGAAVGGGTAEGKGSLVVSCSICLEVVSDNGDRSWAKLLCGHQFHLDCIGSAFNIKGAMQCPNCRKIEKGQWLFANGGRQAPEFNVDDWVHDEDAYEISYSEMSFGVHWCPFSGLTRLPSSFDEGEFSSTAYHELLGQHAIFAEHTAVSSASHPCPYVAYFGPIHHSSSNSTASVSDGSNFNNHWNTASIPNELPTSYALPGMDVHYHGWDHHSAPFSSTSSRIGGADQPSLPSVAPRAARTSSDISRSGSFIPPFIVGHSSAARAGSSVASSMIPTYPGSAARNRDRMQALQAYSQQPSNSSLRAPVISGSRRSSSHRSVGQVGAVASSSEQPGGFYFLPSSSSGRTYQEPENPLPNRFHSWDRDHLSSFPSSQIDRDMGWGPFHQVAGGSDLRTNSFRQRHGSERMPSHNRS</sequence>
<feature type="region of interest" description="Disordered" evidence="2">
    <location>
        <begin position="231"/>
        <end position="258"/>
    </location>
</feature>
<reference evidence="4" key="1">
    <citation type="submission" date="2023-03" db="EMBL/GenBank/DDBJ databases">
        <authorList>
            <person name="Julca I."/>
        </authorList>
    </citation>
    <scope>NUCLEOTIDE SEQUENCE</scope>
</reference>
<organism evidence="4 5">
    <name type="scientific">Oldenlandia corymbosa var. corymbosa</name>
    <dbReference type="NCBI Taxonomy" id="529605"/>
    <lineage>
        <taxon>Eukaryota</taxon>
        <taxon>Viridiplantae</taxon>
        <taxon>Streptophyta</taxon>
        <taxon>Embryophyta</taxon>
        <taxon>Tracheophyta</taxon>
        <taxon>Spermatophyta</taxon>
        <taxon>Magnoliopsida</taxon>
        <taxon>eudicotyledons</taxon>
        <taxon>Gunneridae</taxon>
        <taxon>Pentapetalae</taxon>
        <taxon>asterids</taxon>
        <taxon>lamiids</taxon>
        <taxon>Gentianales</taxon>
        <taxon>Rubiaceae</taxon>
        <taxon>Rubioideae</taxon>
        <taxon>Spermacoceae</taxon>
        <taxon>Hedyotis-Oldenlandia complex</taxon>
        <taxon>Oldenlandia</taxon>
    </lineage>
</organism>